<dbReference type="PANTHER" id="PTHR43347:SF3">
    <property type="entry name" value="ACYL-COA SYNTHETASE SHORT-CHAIN FAMILY MEMBER 3, MITOCHONDRIAL"/>
    <property type="match status" value="1"/>
</dbReference>
<keyword evidence="3" id="KW-1185">Reference proteome</keyword>
<dbReference type="PANTHER" id="PTHR43347">
    <property type="entry name" value="ACYL-COA SYNTHETASE"/>
    <property type="match status" value="1"/>
</dbReference>
<organism evidence="2 3">
    <name type="scientific">Cyclostephanos tholiformis</name>
    <dbReference type="NCBI Taxonomy" id="382380"/>
    <lineage>
        <taxon>Eukaryota</taxon>
        <taxon>Sar</taxon>
        <taxon>Stramenopiles</taxon>
        <taxon>Ochrophyta</taxon>
        <taxon>Bacillariophyta</taxon>
        <taxon>Coscinodiscophyceae</taxon>
        <taxon>Thalassiosirophycidae</taxon>
        <taxon>Stephanodiscales</taxon>
        <taxon>Stephanodiscaceae</taxon>
        <taxon>Cyclostephanos</taxon>
    </lineage>
</organism>
<name>A0ABD3RFP5_9STRA</name>
<dbReference type="EMBL" id="JALLPB020000229">
    <property type="protein sequence ID" value="KAL3811892.1"/>
    <property type="molecule type" value="Genomic_DNA"/>
</dbReference>
<protein>
    <recommendedName>
        <fullName evidence="1">AMP-dependent synthetase/ligase domain-containing protein</fullName>
    </recommendedName>
</protein>
<gene>
    <name evidence="2" type="ORF">ACHAXA_005558</name>
</gene>
<dbReference type="InterPro" id="IPR000873">
    <property type="entry name" value="AMP-dep_synth/lig_dom"/>
</dbReference>
<evidence type="ECO:0000259" key="1">
    <source>
        <dbReference type="Pfam" id="PF00501"/>
    </source>
</evidence>
<comment type="caution">
    <text evidence="2">The sequence shown here is derived from an EMBL/GenBank/DDBJ whole genome shotgun (WGS) entry which is preliminary data.</text>
</comment>
<proteinExistence type="predicted"/>
<accession>A0ABD3RFP5</accession>
<evidence type="ECO:0000313" key="3">
    <source>
        <dbReference type="Proteomes" id="UP001530377"/>
    </source>
</evidence>
<sequence length="295" mass="32028">MIPRGDRRRAPLRAHRRGAFRGIRRIQPVAIISASGGILPGGWGGGGRTVPYKSLSEDALHIARWEGVRECIIAQREGVLECELRGGMDVSYGESMDGTNEGMDAVPVPSTHVSGILTDMIPRQLHHILYTSGTTGMPKGVVHDTGGYATASKWSMSKSYDCEPGDVYFAASDIGWAVGHSFTAYGPLLHGCTVVLYEGKPVGTPDAGAYWRLVEEHGVNVLFSAPTAFRAMRQADPEGLLMKKYDLSKLRAVFVAGERSDPSTLHWIEDILSGQKIPAIDHWWQTELGFPGAGK</sequence>
<dbReference type="Proteomes" id="UP001530377">
    <property type="component" value="Unassembled WGS sequence"/>
</dbReference>
<reference evidence="2 3" key="1">
    <citation type="submission" date="2024-10" db="EMBL/GenBank/DDBJ databases">
        <title>Updated reference genomes for cyclostephanoid diatoms.</title>
        <authorList>
            <person name="Roberts W.R."/>
            <person name="Alverson A.J."/>
        </authorList>
    </citation>
    <scope>NUCLEOTIDE SEQUENCE [LARGE SCALE GENOMIC DNA]</scope>
    <source>
        <strain evidence="2 3">AJA228-03</strain>
    </source>
</reference>
<dbReference type="SUPFAM" id="SSF56801">
    <property type="entry name" value="Acetyl-CoA synthetase-like"/>
    <property type="match status" value="1"/>
</dbReference>
<dbReference type="Gene3D" id="3.40.50.12780">
    <property type="entry name" value="N-terminal domain of ligase-like"/>
    <property type="match status" value="1"/>
</dbReference>
<feature type="domain" description="AMP-dependent synthetase/ligase" evidence="1">
    <location>
        <begin position="122"/>
        <end position="289"/>
    </location>
</feature>
<evidence type="ECO:0000313" key="2">
    <source>
        <dbReference type="EMBL" id="KAL3811892.1"/>
    </source>
</evidence>
<dbReference type="InterPro" id="IPR020845">
    <property type="entry name" value="AMP-binding_CS"/>
</dbReference>
<dbReference type="PROSITE" id="PS00455">
    <property type="entry name" value="AMP_BINDING"/>
    <property type="match status" value="1"/>
</dbReference>
<dbReference type="Pfam" id="PF00501">
    <property type="entry name" value="AMP-binding"/>
    <property type="match status" value="1"/>
</dbReference>
<dbReference type="AlphaFoldDB" id="A0ABD3RFP5"/>
<dbReference type="InterPro" id="IPR042099">
    <property type="entry name" value="ANL_N_sf"/>
</dbReference>